<dbReference type="InterPro" id="IPR036397">
    <property type="entry name" value="RNaseH_sf"/>
</dbReference>
<gene>
    <name evidence="2" type="ORF">AAX28_00849</name>
</gene>
<accession>A0ABX2YGH9</accession>
<evidence type="ECO:0000259" key="1">
    <source>
        <dbReference type="Pfam" id="PF13683"/>
    </source>
</evidence>
<reference evidence="2 3" key="1">
    <citation type="submission" date="2015-05" db="EMBL/GenBank/DDBJ databases">
        <authorList>
            <person name="Rovetto F."/>
            <person name="Cocolin L."/>
            <person name="Illeghems K."/>
            <person name="Van Nieuwerburgh F."/>
            <person name="Houf K."/>
        </authorList>
    </citation>
    <scope>NUCLEOTIDE SEQUENCE [LARGE SCALE GENOMIC DNA]</scope>
    <source>
        <strain evidence="2 3">117434</strain>
    </source>
</reference>
<dbReference type="InterPro" id="IPR001584">
    <property type="entry name" value="Integrase_cat-core"/>
</dbReference>
<sequence>MNGKGRSIDNITIERFFRTLKYENIYITDYQNIKELKEGISNYIHFYNFNRFHSALGYNKPMRVYLNEIKNVA</sequence>
<comment type="caution">
    <text evidence="2">The sequence shown here is derived from an EMBL/GenBank/DDBJ whole genome shotgun (WGS) entry which is preliminary data.</text>
</comment>
<dbReference type="Gene3D" id="3.30.420.10">
    <property type="entry name" value="Ribonuclease H-like superfamily/Ribonuclease H"/>
    <property type="match status" value="1"/>
</dbReference>
<dbReference type="Proteomes" id="UP000093159">
    <property type="component" value="Unassembled WGS sequence"/>
</dbReference>
<protein>
    <recommendedName>
        <fullName evidence="1">Integrase catalytic domain-containing protein</fullName>
    </recommendedName>
</protein>
<evidence type="ECO:0000313" key="2">
    <source>
        <dbReference type="EMBL" id="OCL93306.1"/>
    </source>
</evidence>
<dbReference type="InterPro" id="IPR050900">
    <property type="entry name" value="Transposase_IS3/IS150/IS904"/>
</dbReference>
<dbReference type="PANTHER" id="PTHR46889">
    <property type="entry name" value="TRANSPOSASE INSF FOR INSERTION SEQUENCE IS3B-RELATED"/>
    <property type="match status" value="1"/>
</dbReference>
<proteinExistence type="predicted"/>
<dbReference type="SUPFAM" id="SSF53098">
    <property type="entry name" value="Ribonuclease H-like"/>
    <property type="match status" value="1"/>
</dbReference>
<dbReference type="InterPro" id="IPR012337">
    <property type="entry name" value="RNaseH-like_sf"/>
</dbReference>
<evidence type="ECO:0000313" key="3">
    <source>
        <dbReference type="Proteomes" id="UP000093159"/>
    </source>
</evidence>
<dbReference type="PANTHER" id="PTHR46889:SF4">
    <property type="entry name" value="TRANSPOSASE INSO FOR INSERTION SEQUENCE ELEMENT IS911B-RELATED"/>
    <property type="match status" value="1"/>
</dbReference>
<dbReference type="EMBL" id="LDIR01000001">
    <property type="protein sequence ID" value="OCL93306.1"/>
    <property type="molecule type" value="Genomic_DNA"/>
</dbReference>
<feature type="domain" description="Integrase catalytic" evidence="1">
    <location>
        <begin position="4"/>
        <end position="61"/>
    </location>
</feature>
<organism evidence="2 3">
    <name type="scientific">Arcobacter porcinus</name>
    <dbReference type="NCBI Taxonomy" id="1935204"/>
    <lineage>
        <taxon>Bacteria</taxon>
        <taxon>Pseudomonadati</taxon>
        <taxon>Campylobacterota</taxon>
        <taxon>Epsilonproteobacteria</taxon>
        <taxon>Campylobacterales</taxon>
        <taxon>Arcobacteraceae</taxon>
        <taxon>Arcobacter</taxon>
    </lineage>
</organism>
<name>A0ABX2YGH9_9BACT</name>
<dbReference type="Pfam" id="PF13683">
    <property type="entry name" value="rve_3"/>
    <property type="match status" value="1"/>
</dbReference>
<keyword evidence="3" id="KW-1185">Reference proteome</keyword>